<dbReference type="EMBL" id="BSNS01000011">
    <property type="protein sequence ID" value="GLQ55261.1"/>
    <property type="molecule type" value="Genomic_DNA"/>
</dbReference>
<dbReference type="GO" id="GO:0016829">
    <property type="term" value="F:lyase activity"/>
    <property type="evidence" value="ECO:0007669"/>
    <property type="project" value="UniProtKB-KW"/>
</dbReference>
<evidence type="ECO:0000313" key="2">
    <source>
        <dbReference type="Proteomes" id="UP001156691"/>
    </source>
</evidence>
<reference evidence="2" key="1">
    <citation type="journal article" date="2019" name="Int. J. Syst. Evol. Microbiol.">
        <title>The Global Catalogue of Microorganisms (GCM) 10K type strain sequencing project: providing services to taxonomists for standard genome sequencing and annotation.</title>
        <authorList>
            <consortium name="The Broad Institute Genomics Platform"/>
            <consortium name="The Broad Institute Genome Sequencing Center for Infectious Disease"/>
            <person name="Wu L."/>
            <person name="Ma J."/>
        </authorList>
    </citation>
    <scope>NUCLEOTIDE SEQUENCE [LARGE SCALE GENOMIC DNA]</scope>
    <source>
        <strain evidence="2">NBRC 112416</strain>
    </source>
</reference>
<proteinExistence type="predicted"/>
<dbReference type="Proteomes" id="UP001156691">
    <property type="component" value="Unassembled WGS sequence"/>
</dbReference>
<comment type="caution">
    <text evidence="1">The sequence shown here is derived from an EMBL/GenBank/DDBJ whole genome shotgun (WGS) entry which is preliminary data.</text>
</comment>
<dbReference type="SUPFAM" id="SSF159709">
    <property type="entry name" value="PhnH-like"/>
    <property type="match status" value="1"/>
</dbReference>
<dbReference type="PIRSF" id="PIRSF020680">
    <property type="entry name" value="PhnH"/>
    <property type="match status" value="1"/>
</dbReference>
<gene>
    <name evidence="1" type="primary">phnH</name>
    <name evidence="1" type="ORF">GCM10010862_25200</name>
</gene>
<keyword evidence="1" id="KW-0456">Lyase</keyword>
<sequence>MSTSHDAALLKPGFTDAVFEAQAGFRALLDALAYAGRITTLEVSLDPPAPLDPATAAIALTLFDFDTKVWLDAPAAAGPVPAWIRFHCGSPIVSETHDAQFALVADARHLPGLGDFDIGEDRHPDRSSTLVIQVPALTGGSATRWTGPGINGSIEVAIAALPEGFWAQWDDNHALYPQGVDVLFVCGRQVIGLPRGVKVEV</sequence>
<evidence type="ECO:0000313" key="1">
    <source>
        <dbReference type="EMBL" id="GLQ55261.1"/>
    </source>
</evidence>
<keyword evidence="2" id="KW-1185">Reference proteome</keyword>
<accession>A0ABQ5W6I9</accession>
<protein>
    <submittedName>
        <fullName evidence="1">Carbon-phosphorus lyase subunit PhnH</fullName>
    </submittedName>
</protein>
<name>A0ABQ5W6I9_9HYPH</name>
<dbReference type="NCBIfam" id="TIGR03292">
    <property type="entry name" value="PhnH_redo"/>
    <property type="match status" value="1"/>
</dbReference>
<organism evidence="1 2">
    <name type="scientific">Devosia nitrariae</name>
    <dbReference type="NCBI Taxonomy" id="2071872"/>
    <lineage>
        <taxon>Bacteria</taxon>
        <taxon>Pseudomonadati</taxon>
        <taxon>Pseudomonadota</taxon>
        <taxon>Alphaproteobacteria</taxon>
        <taxon>Hyphomicrobiales</taxon>
        <taxon>Devosiaceae</taxon>
        <taxon>Devosia</taxon>
    </lineage>
</organism>
<dbReference type="Gene3D" id="3.40.50.11310">
    <property type="entry name" value="Bacterial phosphonate metabolism protein PhnH"/>
    <property type="match status" value="1"/>
</dbReference>
<dbReference type="Pfam" id="PF05845">
    <property type="entry name" value="PhnH"/>
    <property type="match status" value="1"/>
</dbReference>
<dbReference type="InterPro" id="IPR008772">
    <property type="entry name" value="Phosphonate_metab_PhnH"/>
</dbReference>
<dbReference type="InterPro" id="IPR038058">
    <property type="entry name" value="PhnH-like_sp"/>
</dbReference>
<dbReference type="RefSeq" id="WP_284340684.1">
    <property type="nucleotide sequence ID" value="NZ_BSNS01000011.1"/>
</dbReference>